<dbReference type="RefSeq" id="WP_143712182.1">
    <property type="nucleotide sequence ID" value="NZ_NFZT01000001.1"/>
</dbReference>
<dbReference type="InterPro" id="IPR049712">
    <property type="entry name" value="Poly_export"/>
</dbReference>
<evidence type="ECO:0000259" key="3">
    <source>
        <dbReference type="Pfam" id="PF10531"/>
    </source>
</evidence>
<dbReference type="PANTHER" id="PTHR33619">
    <property type="entry name" value="POLYSACCHARIDE EXPORT PROTEIN GFCE-RELATED"/>
    <property type="match status" value="1"/>
</dbReference>
<comment type="caution">
    <text evidence="4">The sequence shown here is derived from an EMBL/GenBank/DDBJ whole genome shotgun (WGS) entry which is preliminary data.</text>
</comment>
<feature type="domain" description="Soluble ligand binding" evidence="3">
    <location>
        <begin position="131"/>
        <end position="180"/>
    </location>
</feature>
<dbReference type="InterPro" id="IPR003715">
    <property type="entry name" value="Poly_export_N"/>
</dbReference>
<keyword evidence="5" id="KW-1185">Reference proteome</keyword>
<feature type="domain" description="Polysaccharide export protein N-terminal" evidence="2">
    <location>
        <begin position="48"/>
        <end position="124"/>
    </location>
</feature>
<dbReference type="GO" id="GO:0015159">
    <property type="term" value="F:polysaccharide transmembrane transporter activity"/>
    <property type="evidence" value="ECO:0007669"/>
    <property type="project" value="InterPro"/>
</dbReference>
<dbReference type="AlphaFoldDB" id="A0A219B410"/>
<dbReference type="Proteomes" id="UP000198462">
    <property type="component" value="Unassembled WGS sequence"/>
</dbReference>
<dbReference type="Pfam" id="PF10531">
    <property type="entry name" value="SLBB"/>
    <property type="match status" value="1"/>
</dbReference>
<dbReference type="EMBL" id="NFZT01000001">
    <property type="protein sequence ID" value="OWV32856.1"/>
    <property type="molecule type" value="Genomic_DNA"/>
</dbReference>
<protein>
    <submittedName>
        <fullName evidence="4">Polysaccharide export protein</fullName>
    </submittedName>
</protein>
<proteinExistence type="predicted"/>
<evidence type="ECO:0000256" key="1">
    <source>
        <dbReference type="ARBA" id="ARBA00022729"/>
    </source>
</evidence>
<organism evidence="4 5">
    <name type="scientific">Pacificimonas flava</name>
    <dbReference type="NCBI Taxonomy" id="1234595"/>
    <lineage>
        <taxon>Bacteria</taxon>
        <taxon>Pseudomonadati</taxon>
        <taxon>Pseudomonadota</taxon>
        <taxon>Alphaproteobacteria</taxon>
        <taxon>Sphingomonadales</taxon>
        <taxon>Sphingosinicellaceae</taxon>
        <taxon>Pacificimonas</taxon>
    </lineage>
</organism>
<keyword evidence="1" id="KW-0732">Signal</keyword>
<dbReference type="InterPro" id="IPR019554">
    <property type="entry name" value="Soluble_ligand-bd"/>
</dbReference>
<gene>
    <name evidence="4" type="ORF">B5C34_04915</name>
</gene>
<name>A0A219B410_9SPHN</name>
<sequence>MRVIPLIVAGTALLISACSGPKEVGLSPDVVYVGQTELAPPEEGDLVAANRPYLLGPFDELTIGVFGIEELSNRTVQIDASGQISFPLAGVVEAAGLTSAQLAAELEERLRDSYVRDPQVTVNLEETVSQVVTVGGEVDSPGVYPVVGKMTLLRAVATAGGTTEDSDLDDVIIFRTVGGQRYAGLYDLEAVRRGNYPDPEIYANDIVMVGDSFARAAFSDLISISPLITTPLILLLR</sequence>
<dbReference type="Pfam" id="PF02563">
    <property type="entry name" value="Poly_export"/>
    <property type="match status" value="1"/>
</dbReference>
<reference evidence="5" key="1">
    <citation type="submission" date="2017-05" db="EMBL/GenBank/DDBJ databases">
        <authorList>
            <person name="Lin X."/>
        </authorList>
    </citation>
    <scope>NUCLEOTIDE SEQUENCE [LARGE SCALE GENOMIC DNA]</scope>
    <source>
        <strain evidence="5">JLT2012</strain>
    </source>
</reference>
<evidence type="ECO:0000313" key="4">
    <source>
        <dbReference type="EMBL" id="OWV32856.1"/>
    </source>
</evidence>
<accession>A0A219B410</accession>
<evidence type="ECO:0000259" key="2">
    <source>
        <dbReference type="Pfam" id="PF02563"/>
    </source>
</evidence>
<dbReference type="Gene3D" id="3.30.1950.10">
    <property type="entry name" value="wza like domain"/>
    <property type="match status" value="1"/>
</dbReference>
<evidence type="ECO:0000313" key="5">
    <source>
        <dbReference type="Proteomes" id="UP000198462"/>
    </source>
</evidence>
<dbReference type="PROSITE" id="PS51257">
    <property type="entry name" value="PROKAR_LIPOPROTEIN"/>
    <property type="match status" value="1"/>
</dbReference>
<dbReference type="PANTHER" id="PTHR33619:SF3">
    <property type="entry name" value="POLYSACCHARIDE EXPORT PROTEIN GFCE-RELATED"/>
    <property type="match status" value="1"/>
</dbReference>
<dbReference type="OrthoDB" id="8410640at2"/>